<gene>
    <name evidence="1" type="ORF">CARN6_1674</name>
</gene>
<proteinExistence type="predicted"/>
<protein>
    <submittedName>
        <fullName evidence="1">Uncharacterized protein</fullName>
    </submittedName>
</protein>
<evidence type="ECO:0000313" key="1">
    <source>
        <dbReference type="EMBL" id="CBI08227.1"/>
    </source>
</evidence>
<reference evidence="1" key="1">
    <citation type="submission" date="2009-10" db="EMBL/GenBank/DDBJ databases">
        <title>Diversity of trophic interactions inside an arsenic-rich microbial ecosystem.</title>
        <authorList>
            <person name="Bertin P.N."/>
            <person name="Heinrich-Salmeron A."/>
            <person name="Pelletier E."/>
            <person name="Goulhen-Chollet F."/>
            <person name="Arsene-Ploetze F."/>
            <person name="Gallien S."/>
            <person name="Calteau A."/>
            <person name="Vallenet D."/>
            <person name="Casiot C."/>
            <person name="Chane-Woon-Ming B."/>
            <person name="Giloteaux L."/>
            <person name="Barakat M."/>
            <person name="Bonnefoy V."/>
            <person name="Bruneel O."/>
            <person name="Chandler M."/>
            <person name="Cleiss J."/>
            <person name="Duran R."/>
            <person name="Elbaz-Poulichet F."/>
            <person name="Fonknechten N."/>
            <person name="Lauga B."/>
            <person name="Mornico D."/>
            <person name="Ortet P."/>
            <person name="Schaeffer C."/>
            <person name="Siguier P."/>
            <person name="Alexander Thil Smith A."/>
            <person name="Van Dorsselaer A."/>
            <person name="Weissenbach J."/>
            <person name="Medigue C."/>
            <person name="Le Paslier D."/>
        </authorList>
    </citation>
    <scope>NUCLEOTIDE SEQUENCE</scope>
</reference>
<sequence>MFCLVIFVAVLQFKSGRDYPVKINVSFLMRDAGEMDANTGCLPTSIKSLNDRFYQMKPESNTCNKKIPASFTEVYEAPTNVSPDFKRFVLNRSAPILVTIGRNPLDKNSFGVIISNLNKAGVKTFDKTYRNSDPVPFNGDSLFLGFKTYNYG</sequence>
<dbReference type="AlphaFoldDB" id="E6QLV6"/>
<name>E6QLV6_9ZZZZ</name>
<organism evidence="1">
    <name type="scientific">mine drainage metagenome</name>
    <dbReference type="NCBI Taxonomy" id="410659"/>
    <lineage>
        <taxon>unclassified sequences</taxon>
        <taxon>metagenomes</taxon>
        <taxon>ecological metagenomes</taxon>
    </lineage>
</organism>
<dbReference type="EMBL" id="CABQ01000196">
    <property type="protein sequence ID" value="CBI08227.1"/>
    <property type="molecule type" value="Genomic_DNA"/>
</dbReference>
<accession>E6QLV6</accession>
<comment type="caution">
    <text evidence="1">The sequence shown here is derived from an EMBL/GenBank/DDBJ whole genome shotgun (WGS) entry which is preliminary data.</text>
</comment>